<keyword evidence="3" id="KW-1185">Reference proteome</keyword>
<dbReference type="SUPFAM" id="SSF55154">
    <property type="entry name" value="CYTH-like phosphatases"/>
    <property type="match status" value="1"/>
</dbReference>
<dbReference type="PROSITE" id="PS51707">
    <property type="entry name" value="CYTH"/>
    <property type="match status" value="1"/>
</dbReference>
<feature type="domain" description="CYTH" evidence="1">
    <location>
        <begin position="1"/>
        <end position="94"/>
    </location>
</feature>
<comment type="caution">
    <text evidence="2">The sequence shown here is derived from an EMBL/GenBank/DDBJ whole genome shotgun (WGS) entry which is preliminary data.</text>
</comment>
<dbReference type="EMBL" id="JAVREP010000001">
    <property type="protein sequence ID" value="MDT0326961.1"/>
    <property type="molecule type" value="Genomic_DNA"/>
</dbReference>
<sequence>MCRDIYCDFPGWSLTAQERELRVRMMERGGSEQVVFTYKAPEVDEETGSKPEREIRGESAKVLDAILTGLGYEHLVALTKHCTNFPLTTATGQE</sequence>
<protein>
    <submittedName>
        <fullName evidence="2">CYTH domain-containing protein</fullName>
    </submittedName>
</protein>
<dbReference type="InterPro" id="IPR023577">
    <property type="entry name" value="CYTH_domain"/>
</dbReference>
<dbReference type="Pfam" id="PF01928">
    <property type="entry name" value="CYTH"/>
    <property type="match status" value="1"/>
</dbReference>
<dbReference type="InterPro" id="IPR033469">
    <property type="entry name" value="CYTH-like_dom_sf"/>
</dbReference>
<evidence type="ECO:0000259" key="1">
    <source>
        <dbReference type="PROSITE" id="PS51707"/>
    </source>
</evidence>
<evidence type="ECO:0000313" key="2">
    <source>
        <dbReference type="EMBL" id="MDT0326961.1"/>
    </source>
</evidence>
<evidence type="ECO:0000313" key="3">
    <source>
        <dbReference type="Proteomes" id="UP001183390"/>
    </source>
</evidence>
<organism evidence="2 3">
    <name type="scientific">Nocardiopsis lambiniae</name>
    <dbReference type="NCBI Taxonomy" id="3075539"/>
    <lineage>
        <taxon>Bacteria</taxon>
        <taxon>Bacillati</taxon>
        <taxon>Actinomycetota</taxon>
        <taxon>Actinomycetes</taxon>
        <taxon>Streptosporangiales</taxon>
        <taxon>Nocardiopsidaceae</taxon>
        <taxon>Nocardiopsis</taxon>
    </lineage>
</organism>
<reference evidence="3" key="1">
    <citation type="submission" date="2023-07" db="EMBL/GenBank/DDBJ databases">
        <title>30 novel species of actinomycetes from the DSMZ collection.</title>
        <authorList>
            <person name="Nouioui I."/>
        </authorList>
    </citation>
    <scope>NUCLEOTIDE SEQUENCE [LARGE SCALE GENOMIC DNA]</scope>
    <source>
        <strain evidence="3">DSM 44743</strain>
    </source>
</reference>
<dbReference type="Proteomes" id="UP001183390">
    <property type="component" value="Unassembled WGS sequence"/>
</dbReference>
<dbReference type="Gene3D" id="2.40.320.10">
    <property type="entry name" value="Hypothetical Protein Pfu-838710-001"/>
    <property type="match status" value="1"/>
</dbReference>
<proteinExistence type="predicted"/>
<gene>
    <name evidence="2" type="ORF">RM479_00880</name>
</gene>
<name>A0ABU2M4M0_9ACTN</name>
<accession>A0ABU2M4M0</accession>